<evidence type="ECO:0000313" key="3">
    <source>
        <dbReference type="Proteomes" id="UP000034050"/>
    </source>
</evidence>
<gene>
    <name evidence="2" type="ORF">UV61_C0010G0006</name>
</gene>
<dbReference type="EMBL" id="LCFD01000010">
    <property type="protein sequence ID" value="KKS86455.1"/>
    <property type="molecule type" value="Genomic_DNA"/>
</dbReference>
<name>A0A0G1CKV5_9BACT</name>
<accession>A0A0G1CKV5</accession>
<dbReference type="Proteomes" id="UP000034050">
    <property type="component" value="Unassembled WGS sequence"/>
</dbReference>
<keyword evidence="1" id="KW-0472">Membrane</keyword>
<dbReference type="STRING" id="1618446.UV61_C0010G0006"/>
<dbReference type="AlphaFoldDB" id="A0A0G1CKV5"/>
<feature type="transmembrane region" description="Helical" evidence="1">
    <location>
        <begin position="58"/>
        <end position="77"/>
    </location>
</feature>
<dbReference type="Pfam" id="PF18901">
    <property type="entry name" value="DUF5657"/>
    <property type="match status" value="1"/>
</dbReference>
<keyword evidence="1" id="KW-0812">Transmembrane</keyword>
<reference evidence="2 3" key="1">
    <citation type="journal article" date="2015" name="Nature">
        <title>rRNA introns, odd ribosomes, and small enigmatic genomes across a large radiation of phyla.</title>
        <authorList>
            <person name="Brown C.T."/>
            <person name="Hug L.A."/>
            <person name="Thomas B.C."/>
            <person name="Sharon I."/>
            <person name="Castelle C.J."/>
            <person name="Singh A."/>
            <person name="Wilkins M.J."/>
            <person name="Williams K.H."/>
            <person name="Banfield J.F."/>
        </authorList>
    </citation>
    <scope>NUCLEOTIDE SEQUENCE [LARGE SCALE GENOMIC DNA]</scope>
</reference>
<keyword evidence="1" id="KW-1133">Transmembrane helix</keyword>
<evidence type="ECO:0000313" key="2">
    <source>
        <dbReference type="EMBL" id="KKS86455.1"/>
    </source>
</evidence>
<feature type="transmembrane region" description="Helical" evidence="1">
    <location>
        <begin position="12"/>
        <end position="38"/>
    </location>
</feature>
<comment type="caution">
    <text evidence="2">The sequence shown here is derived from an EMBL/GenBank/DDBJ whole genome shotgun (WGS) entry which is preliminary data.</text>
</comment>
<organism evidence="2 3">
    <name type="scientific">Candidatus Gottesmanbacteria bacterium GW2011_GWB1_43_11</name>
    <dbReference type="NCBI Taxonomy" id="1618446"/>
    <lineage>
        <taxon>Bacteria</taxon>
        <taxon>Candidatus Gottesmaniibacteriota</taxon>
    </lineage>
</organism>
<proteinExistence type="predicted"/>
<dbReference type="InterPro" id="IPR043716">
    <property type="entry name" value="DUF5657"/>
</dbReference>
<evidence type="ECO:0000256" key="1">
    <source>
        <dbReference type="SAM" id="Phobius"/>
    </source>
</evidence>
<sequence>MNITDLTQAVLAFFPWGFAKLAILVLIGIYIVFAAIMVRQEQLMAKVIEIPFSPILRLVALVHLLASVIVWLLALVLI</sequence>
<protein>
    <submittedName>
        <fullName evidence="2">Uncharacterized protein</fullName>
    </submittedName>
</protein>